<dbReference type="GO" id="GO:0006062">
    <property type="term" value="P:sorbitol catabolic process"/>
    <property type="evidence" value="ECO:0007669"/>
    <property type="project" value="TreeGrafter"/>
</dbReference>
<dbReference type="Proteomes" id="UP000799421">
    <property type="component" value="Unassembled WGS sequence"/>
</dbReference>
<gene>
    <name evidence="12" type="ORF">K470DRAFT_258169</name>
</gene>
<dbReference type="InterPro" id="IPR045306">
    <property type="entry name" value="SDH-like"/>
</dbReference>
<evidence type="ECO:0000259" key="11">
    <source>
        <dbReference type="SMART" id="SM00829"/>
    </source>
</evidence>
<dbReference type="Pfam" id="PF00107">
    <property type="entry name" value="ADH_zinc_N"/>
    <property type="match status" value="1"/>
</dbReference>
<dbReference type="Gene3D" id="3.40.50.720">
    <property type="entry name" value="NAD(P)-binding Rossmann-like Domain"/>
    <property type="match status" value="1"/>
</dbReference>
<dbReference type="FunFam" id="3.40.50.720:FF:000068">
    <property type="entry name" value="Sorbitol dehydrogenase"/>
    <property type="match status" value="1"/>
</dbReference>
<sequence length="354" mass="38056">MPANLAVYTNPRHELFVDTADDPPNLEPGEVRIAIKSTGICGSDVHFWKDGHIGKDLIEGNHILGHESAGIIVAVHPSVTTPGMGDRVAIEPNIVCGACEPCLTGRYNGCNSVIFPSSPPTAGLLQRFVNHPAIMCHKIGDMSFEEGAMLEPLSVALAGVWRAKISLGDCVLICGAGPIGLVTLACVKAAGATPIVITDVEERRLEFAKTFCPGVRTLLVEPSGDAEAFAQKVSNLTDGLLPSVAMECTGLESSICGAIHAVKFGGRVFVIGVGRDEINFPFMRLSTREIDLQFQYRYAHTWPRAIRLMKDGVVDLKQLITHRFPLDDAAEAFDIAKSGKGIKVMIQNSREGEE</sequence>
<dbReference type="GO" id="GO:0050019">
    <property type="term" value="F:L-arabinitol 4-dehydrogenase activity"/>
    <property type="evidence" value="ECO:0007669"/>
    <property type="project" value="UniProtKB-EC"/>
</dbReference>
<dbReference type="AlphaFoldDB" id="A0A6A7BYA4"/>
<dbReference type="SUPFAM" id="SSF50129">
    <property type="entry name" value="GroES-like"/>
    <property type="match status" value="2"/>
</dbReference>
<keyword evidence="5" id="KW-0862">Zinc</keyword>
<comment type="catalytic activity">
    <reaction evidence="10">
        <text>L-arabinitol + NAD(+) = L-xylulose + NADH + H(+)</text>
        <dbReference type="Rhea" id="RHEA:16381"/>
        <dbReference type="ChEBI" id="CHEBI:15378"/>
        <dbReference type="ChEBI" id="CHEBI:17399"/>
        <dbReference type="ChEBI" id="CHEBI:18403"/>
        <dbReference type="ChEBI" id="CHEBI:57540"/>
        <dbReference type="ChEBI" id="CHEBI:57945"/>
        <dbReference type="EC" id="1.1.1.12"/>
    </reaction>
</comment>
<keyword evidence="7" id="KW-0520">NAD</keyword>
<comment type="cofactor">
    <cofactor evidence="1">
        <name>Zn(2+)</name>
        <dbReference type="ChEBI" id="CHEBI:29105"/>
    </cofactor>
</comment>
<evidence type="ECO:0000256" key="10">
    <source>
        <dbReference type="ARBA" id="ARBA00049317"/>
    </source>
</evidence>
<evidence type="ECO:0000256" key="1">
    <source>
        <dbReference type="ARBA" id="ARBA00001947"/>
    </source>
</evidence>
<feature type="domain" description="Enoyl reductase (ER)" evidence="11">
    <location>
        <begin position="9"/>
        <end position="346"/>
    </location>
</feature>
<dbReference type="SUPFAM" id="SSF51735">
    <property type="entry name" value="NAD(P)-binding Rossmann-fold domains"/>
    <property type="match status" value="1"/>
</dbReference>
<proteinExistence type="inferred from homology"/>
<keyword evidence="6" id="KW-0560">Oxidoreductase</keyword>
<dbReference type="GO" id="GO:0046872">
    <property type="term" value="F:metal ion binding"/>
    <property type="evidence" value="ECO:0007669"/>
    <property type="project" value="UniProtKB-KW"/>
</dbReference>
<keyword evidence="4" id="KW-0479">Metal-binding</keyword>
<evidence type="ECO:0000256" key="5">
    <source>
        <dbReference type="ARBA" id="ARBA00022833"/>
    </source>
</evidence>
<organism evidence="12 13">
    <name type="scientific">Piedraia hortae CBS 480.64</name>
    <dbReference type="NCBI Taxonomy" id="1314780"/>
    <lineage>
        <taxon>Eukaryota</taxon>
        <taxon>Fungi</taxon>
        <taxon>Dikarya</taxon>
        <taxon>Ascomycota</taxon>
        <taxon>Pezizomycotina</taxon>
        <taxon>Dothideomycetes</taxon>
        <taxon>Dothideomycetidae</taxon>
        <taxon>Capnodiales</taxon>
        <taxon>Piedraiaceae</taxon>
        <taxon>Piedraia</taxon>
    </lineage>
</organism>
<reference evidence="12" key="1">
    <citation type="journal article" date="2020" name="Stud. Mycol.">
        <title>101 Dothideomycetes genomes: a test case for predicting lifestyles and emergence of pathogens.</title>
        <authorList>
            <person name="Haridas S."/>
            <person name="Albert R."/>
            <person name="Binder M."/>
            <person name="Bloem J."/>
            <person name="Labutti K."/>
            <person name="Salamov A."/>
            <person name="Andreopoulos B."/>
            <person name="Baker S."/>
            <person name="Barry K."/>
            <person name="Bills G."/>
            <person name="Bluhm B."/>
            <person name="Cannon C."/>
            <person name="Castanera R."/>
            <person name="Culley D."/>
            <person name="Daum C."/>
            <person name="Ezra D."/>
            <person name="Gonzalez J."/>
            <person name="Henrissat B."/>
            <person name="Kuo A."/>
            <person name="Liang C."/>
            <person name="Lipzen A."/>
            <person name="Lutzoni F."/>
            <person name="Magnuson J."/>
            <person name="Mondo S."/>
            <person name="Nolan M."/>
            <person name="Ohm R."/>
            <person name="Pangilinan J."/>
            <person name="Park H.-J."/>
            <person name="Ramirez L."/>
            <person name="Alfaro M."/>
            <person name="Sun H."/>
            <person name="Tritt A."/>
            <person name="Yoshinaga Y."/>
            <person name="Zwiers L.-H."/>
            <person name="Turgeon B."/>
            <person name="Goodwin S."/>
            <person name="Spatafora J."/>
            <person name="Crous P."/>
            <person name="Grigoriev I."/>
        </authorList>
    </citation>
    <scope>NUCLEOTIDE SEQUENCE</scope>
    <source>
        <strain evidence="12">CBS 480.64</strain>
    </source>
</reference>
<dbReference type="PANTHER" id="PTHR43161">
    <property type="entry name" value="SORBITOL DEHYDROGENASE"/>
    <property type="match status" value="1"/>
</dbReference>
<dbReference type="SMART" id="SM00829">
    <property type="entry name" value="PKS_ER"/>
    <property type="match status" value="1"/>
</dbReference>
<dbReference type="InterPro" id="IPR036291">
    <property type="entry name" value="NAD(P)-bd_dom_sf"/>
</dbReference>
<comment type="subunit">
    <text evidence="3">Homotetramer.</text>
</comment>
<dbReference type="OrthoDB" id="2148442at2759"/>
<dbReference type="InterPro" id="IPR013149">
    <property type="entry name" value="ADH-like_C"/>
</dbReference>
<dbReference type="Pfam" id="PF08240">
    <property type="entry name" value="ADH_N"/>
    <property type="match status" value="1"/>
</dbReference>
<evidence type="ECO:0000313" key="13">
    <source>
        <dbReference type="Proteomes" id="UP000799421"/>
    </source>
</evidence>
<evidence type="ECO:0000256" key="4">
    <source>
        <dbReference type="ARBA" id="ARBA00022723"/>
    </source>
</evidence>
<evidence type="ECO:0000256" key="2">
    <source>
        <dbReference type="ARBA" id="ARBA00008072"/>
    </source>
</evidence>
<evidence type="ECO:0000256" key="3">
    <source>
        <dbReference type="ARBA" id="ARBA00011881"/>
    </source>
</evidence>
<evidence type="ECO:0000256" key="6">
    <source>
        <dbReference type="ARBA" id="ARBA00023002"/>
    </source>
</evidence>
<dbReference type="InterPro" id="IPR020843">
    <property type="entry name" value="ER"/>
</dbReference>
<name>A0A6A7BYA4_9PEZI</name>
<dbReference type="CDD" id="cd05285">
    <property type="entry name" value="sorbitol_DH"/>
    <property type="match status" value="1"/>
</dbReference>
<evidence type="ECO:0000256" key="9">
    <source>
        <dbReference type="ARBA" id="ARBA00039783"/>
    </source>
</evidence>
<evidence type="ECO:0000313" key="12">
    <source>
        <dbReference type="EMBL" id="KAF2860201.1"/>
    </source>
</evidence>
<dbReference type="EC" id="1.1.1.12" evidence="8"/>
<accession>A0A6A7BYA4</accession>
<dbReference type="InterPro" id="IPR013154">
    <property type="entry name" value="ADH-like_N"/>
</dbReference>
<comment type="similarity">
    <text evidence="2">Belongs to the zinc-containing alcohol dehydrogenase family.</text>
</comment>
<dbReference type="PANTHER" id="PTHR43161:SF12">
    <property type="entry name" value="L-ARABINITOL 4-DEHYDROGENASE"/>
    <property type="match status" value="1"/>
</dbReference>
<dbReference type="InterPro" id="IPR011032">
    <property type="entry name" value="GroES-like_sf"/>
</dbReference>
<dbReference type="GO" id="GO:0003939">
    <property type="term" value="F:L-iditol 2-dehydrogenase (NAD+) activity"/>
    <property type="evidence" value="ECO:0007669"/>
    <property type="project" value="TreeGrafter"/>
</dbReference>
<evidence type="ECO:0000256" key="8">
    <source>
        <dbReference type="ARBA" id="ARBA00038954"/>
    </source>
</evidence>
<dbReference type="EMBL" id="MU005984">
    <property type="protein sequence ID" value="KAF2860201.1"/>
    <property type="molecule type" value="Genomic_DNA"/>
</dbReference>
<evidence type="ECO:0000256" key="7">
    <source>
        <dbReference type="ARBA" id="ARBA00023027"/>
    </source>
</evidence>
<keyword evidence="13" id="KW-1185">Reference proteome</keyword>
<protein>
    <recommendedName>
        <fullName evidence="9">L-arabinitol 4-dehydrogenase</fullName>
        <ecNumber evidence="8">1.1.1.12</ecNumber>
    </recommendedName>
</protein>
<dbReference type="Gene3D" id="3.90.180.10">
    <property type="entry name" value="Medium-chain alcohol dehydrogenases, catalytic domain"/>
    <property type="match status" value="1"/>
</dbReference>